<name>A0A1L9R928_ASPWE</name>
<dbReference type="Gene3D" id="4.10.240.10">
    <property type="entry name" value="Zn(2)-C6 fungal-type DNA-binding domain"/>
    <property type="match status" value="1"/>
</dbReference>
<evidence type="ECO:0000256" key="2">
    <source>
        <dbReference type="ARBA" id="ARBA00023125"/>
    </source>
</evidence>
<keyword evidence="2" id="KW-0238">DNA-binding</keyword>
<gene>
    <name evidence="6" type="ORF">ASPWEDRAFT_691752</name>
</gene>
<dbReference type="VEuPathDB" id="FungiDB:ASPWEDRAFT_691752"/>
<dbReference type="GeneID" id="63754870"/>
<evidence type="ECO:0000256" key="5">
    <source>
        <dbReference type="SAM" id="MobiDB-lite"/>
    </source>
</evidence>
<dbReference type="GO" id="GO:0000981">
    <property type="term" value="F:DNA-binding transcription factor activity, RNA polymerase II-specific"/>
    <property type="evidence" value="ECO:0007669"/>
    <property type="project" value="InterPro"/>
</dbReference>
<keyword evidence="1" id="KW-0805">Transcription regulation</keyword>
<dbReference type="Proteomes" id="UP000184383">
    <property type="component" value="Unassembled WGS sequence"/>
</dbReference>
<dbReference type="InterPro" id="IPR036864">
    <property type="entry name" value="Zn2-C6_fun-type_DNA-bd_sf"/>
</dbReference>
<reference evidence="7" key="1">
    <citation type="journal article" date="2017" name="Genome Biol.">
        <title>Comparative genomics reveals high biological diversity and specific adaptations in the industrially and medically important fungal genus Aspergillus.</title>
        <authorList>
            <person name="de Vries R.P."/>
            <person name="Riley R."/>
            <person name="Wiebenga A."/>
            <person name="Aguilar-Osorio G."/>
            <person name="Amillis S."/>
            <person name="Uchima C.A."/>
            <person name="Anderluh G."/>
            <person name="Asadollahi M."/>
            <person name="Askin M."/>
            <person name="Barry K."/>
            <person name="Battaglia E."/>
            <person name="Bayram O."/>
            <person name="Benocci T."/>
            <person name="Braus-Stromeyer S.A."/>
            <person name="Caldana C."/>
            <person name="Canovas D."/>
            <person name="Cerqueira G.C."/>
            <person name="Chen F."/>
            <person name="Chen W."/>
            <person name="Choi C."/>
            <person name="Clum A."/>
            <person name="Dos Santos R.A."/>
            <person name="Damasio A.R."/>
            <person name="Diallinas G."/>
            <person name="Emri T."/>
            <person name="Fekete E."/>
            <person name="Flipphi M."/>
            <person name="Freyberg S."/>
            <person name="Gallo A."/>
            <person name="Gournas C."/>
            <person name="Habgood R."/>
            <person name="Hainaut M."/>
            <person name="Harispe M.L."/>
            <person name="Henrissat B."/>
            <person name="Hilden K.S."/>
            <person name="Hope R."/>
            <person name="Hossain A."/>
            <person name="Karabika E."/>
            <person name="Karaffa L."/>
            <person name="Karanyi Z."/>
            <person name="Krasevec N."/>
            <person name="Kuo A."/>
            <person name="Kusch H."/>
            <person name="LaButti K."/>
            <person name="Lagendijk E.L."/>
            <person name="Lapidus A."/>
            <person name="Levasseur A."/>
            <person name="Lindquist E."/>
            <person name="Lipzen A."/>
            <person name="Logrieco A.F."/>
            <person name="MacCabe A."/>
            <person name="Maekelae M.R."/>
            <person name="Malavazi I."/>
            <person name="Melin P."/>
            <person name="Meyer V."/>
            <person name="Mielnichuk N."/>
            <person name="Miskei M."/>
            <person name="Molnar A.P."/>
            <person name="Mule G."/>
            <person name="Ngan C.Y."/>
            <person name="Orejas M."/>
            <person name="Orosz E."/>
            <person name="Ouedraogo J.P."/>
            <person name="Overkamp K.M."/>
            <person name="Park H.-S."/>
            <person name="Perrone G."/>
            <person name="Piumi F."/>
            <person name="Punt P.J."/>
            <person name="Ram A.F."/>
            <person name="Ramon A."/>
            <person name="Rauscher S."/>
            <person name="Record E."/>
            <person name="Riano-Pachon D.M."/>
            <person name="Robert V."/>
            <person name="Roehrig J."/>
            <person name="Ruller R."/>
            <person name="Salamov A."/>
            <person name="Salih N.S."/>
            <person name="Samson R.A."/>
            <person name="Sandor E."/>
            <person name="Sanguinetti M."/>
            <person name="Schuetze T."/>
            <person name="Sepcic K."/>
            <person name="Shelest E."/>
            <person name="Sherlock G."/>
            <person name="Sophianopoulou V."/>
            <person name="Squina F.M."/>
            <person name="Sun H."/>
            <person name="Susca A."/>
            <person name="Todd R.B."/>
            <person name="Tsang A."/>
            <person name="Unkles S.E."/>
            <person name="van de Wiele N."/>
            <person name="van Rossen-Uffink D."/>
            <person name="Oliveira J.V."/>
            <person name="Vesth T.C."/>
            <person name="Visser J."/>
            <person name="Yu J.-H."/>
            <person name="Zhou M."/>
            <person name="Andersen M.R."/>
            <person name="Archer D.B."/>
            <person name="Baker S.E."/>
            <person name="Benoit I."/>
            <person name="Brakhage A.A."/>
            <person name="Braus G.H."/>
            <person name="Fischer R."/>
            <person name="Frisvad J.C."/>
            <person name="Goldman G.H."/>
            <person name="Houbraken J."/>
            <person name="Oakley B."/>
            <person name="Pocsi I."/>
            <person name="Scazzocchio C."/>
            <person name="Seiboth B."/>
            <person name="vanKuyk P.A."/>
            <person name="Wortman J."/>
            <person name="Dyer P.S."/>
            <person name="Grigoriev I.V."/>
        </authorList>
    </citation>
    <scope>NUCLEOTIDE SEQUENCE [LARGE SCALE GENOMIC DNA]</scope>
    <source>
        <strain evidence="7">DTO 134E9</strain>
    </source>
</reference>
<keyword evidence="3" id="KW-0804">Transcription</keyword>
<evidence type="ECO:0000256" key="1">
    <source>
        <dbReference type="ARBA" id="ARBA00023015"/>
    </source>
</evidence>
<keyword evidence="4" id="KW-0539">Nucleus</keyword>
<dbReference type="GO" id="GO:0003677">
    <property type="term" value="F:DNA binding"/>
    <property type="evidence" value="ECO:0007669"/>
    <property type="project" value="UniProtKB-KW"/>
</dbReference>
<feature type="region of interest" description="Disordered" evidence="5">
    <location>
        <begin position="1"/>
        <end position="25"/>
    </location>
</feature>
<evidence type="ECO:0000313" key="6">
    <source>
        <dbReference type="EMBL" id="OJJ31431.1"/>
    </source>
</evidence>
<evidence type="ECO:0000256" key="3">
    <source>
        <dbReference type="ARBA" id="ARBA00023163"/>
    </source>
</evidence>
<dbReference type="EMBL" id="KV878216">
    <property type="protein sequence ID" value="OJJ31431.1"/>
    <property type="molecule type" value="Genomic_DNA"/>
</dbReference>
<dbReference type="OrthoDB" id="2943660at2759"/>
<dbReference type="GO" id="GO:0008270">
    <property type="term" value="F:zinc ion binding"/>
    <property type="evidence" value="ECO:0007669"/>
    <property type="project" value="InterPro"/>
</dbReference>
<dbReference type="RefSeq" id="XP_040685108.1">
    <property type="nucleotide sequence ID" value="XM_040839022.1"/>
</dbReference>
<accession>A0A1L9R928</accession>
<evidence type="ECO:0000313" key="7">
    <source>
        <dbReference type="Proteomes" id="UP000184383"/>
    </source>
</evidence>
<protein>
    <recommendedName>
        <fullName evidence="8">Zn(2)-C6 fungal-type domain-containing protein</fullName>
    </recommendedName>
</protein>
<keyword evidence="7" id="KW-1185">Reference proteome</keyword>
<sequence>MPPLGIMESPDQRRMSNRTQSRHVNAIRRSTNACQRCKRRKIKCHYNSDNSHHKCVACSRSYSGNHQLLWFETYRLLTLKNVYLMPLLMAC</sequence>
<dbReference type="SUPFAM" id="SSF57701">
    <property type="entry name" value="Zn2/Cys6 DNA-binding domain"/>
    <property type="match status" value="1"/>
</dbReference>
<evidence type="ECO:0008006" key="8">
    <source>
        <dbReference type="Google" id="ProtNLM"/>
    </source>
</evidence>
<proteinExistence type="predicted"/>
<dbReference type="AlphaFoldDB" id="A0A1L9R928"/>
<organism evidence="6 7">
    <name type="scientific">Aspergillus wentii DTO 134E9</name>
    <dbReference type="NCBI Taxonomy" id="1073089"/>
    <lineage>
        <taxon>Eukaryota</taxon>
        <taxon>Fungi</taxon>
        <taxon>Dikarya</taxon>
        <taxon>Ascomycota</taxon>
        <taxon>Pezizomycotina</taxon>
        <taxon>Eurotiomycetes</taxon>
        <taxon>Eurotiomycetidae</taxon>
        <taxon>Eurotiales</taxon>
        <taxon>Aspergillaceae</taxon>
        <taxon>Aspergillus</taxon>
        <taxon>Aspergillus subgen. Cremei</taxon>
    </lineage>
</organism>
<evidence type="ECO:0000256" key="4">
    <source>
        <dbReference type="ARBA" id="ARBA00023242"/>
    </source>
</evidence>